<dbReference type="HOGENOM" id="CLU_077781_0_0_1"/>
<evidence type="ECO:0000313" key="4">
    <source>
        <dbReference type="Proteomes" id="UP000014760"/>
    </source>
</evidence>
<evidence type="ECO:0000256" key="1">
    <source>
        <dbReference type="SAM" id="MobiDB-lite"/>
    </source>
</evidence>
<organism evidence="2">
    <name type="scientific">Capitella teleta</name>
    <name type="common">Polychaete worm</name>
    <dbReference type="NCBI Taxonomy" id="283909"/>
    <lineage>
        <taxon>Eukaryota</taxon>
        <taxon>Metazoa</taxon>
        <taxon>Spiralia</taxon>
        <taxon>Lophotrochozoa</taxon>
        <taxon>Annelida</taxon>
        <taxon>Polychaeta</taxon>
        <taxon>Sedentaria</taxon>
        <taxon>Scolecida</taxon>
        <taxon>Capitellidae</taxon>
        <taxon>Capitella</taxon>
    </lineage>
</organism>
<name>R7UHA4_CAPTE</name>
<sequence length="296" mass="33106">MDSTAFTISTMETIKKMAADPFKSSAIVTDDTCLGGLVMVLSNKDASIVKAALETLQLLAEHLENRDHMKNFLGMMEQLELLTYQASPVIKPLAERLYISLRQCPLKAKKPSHPPPAEVLKECKNQQSEPVVKEARSSRKVRRNSFFLGGVSKCKTITLFIRGMDHRDDVELCRNSLLTVSGVISITFDSKARRAILRTKPSLQPEMLAQAIAKTMTMYAEQIVKDEDGNEVHISFGKQGRDYNKENESMPDYPSDNDSPVKGHDNMAPMGGPQPHSDKWGLFKSMGSFLSNSFYW</sequence>
<reference evidence="2 4" key="2">
    <citation type="journal article" date="2013" name="Nature">
        <title>Insights into bilaterian evolution from three spiralian genomes.</title>
        <authorList>
            <person name="Simakov O."/>
            <person name="Marletaz F."/>
            <person name="Cho S.J."/>
            <person name="Edsinger-Gonzales E."/>
            <person name="Havlak P."/>
            <person name="Hellsten U."/>
            <person name="Kuo D.H."/>
            <person name="Larsson T."/>
            <person name="Lv J."/>
            <person name="Arendt D."/>
            <person name="Savage R."/>
            <person name="Osoegawa K."/>
            <person name="de Jong P."/>
            <person name="Grimwood J."/>
            <person name="Chapman J.A."/>
            <person name="Shapiro H."/>
            <person name="Aerts A."/>
            <person name="Otillar R.P."/>
            <person name="Terry A.Y."/>
            <person name="Boore J.L."/>
            <person name="Grigoriev I.V."/>
            <person name="Lindberg D.R."/>
            <person name="Seaver E.C."/>
            <person name="Weisblat D.A."/>
            <person name="Putnam N.H."/>
            <person name="Rokhsar D.S."/>
        </authorList>
    </citation>
    <scope>NUCLEOTIDE SEQUENCE</scope>
    <source>
        <strain evidence="2 4">I ESC-2004</strain>
    </source>
</reference>
<reference evidence="4" key="1">
    <citation type="submission" date="2012-12" db="EMBL/GenBank/DDBJ databases">
        <authorList>
            <person name="Hellsten U."/>
            <person name="Grimwood J."/>
            <person name="Chapman J.A."/>
            <person name="Shapiro H."/>
            <person name="Aerts A."/>
            <person name="Otillar R.P."/>
            <person name="Terry A.Y."/>
            <person name="Boore J.L."/>
            <person name="Simakov O."/>
            <person name="Marletaz F."/>
            <person name="Cho S.-J."/>
            <person name="Edsinger-Gonzales E."/>
            <person name="Havlak P."/>
            <person name="Kuo D.-H."/>
            <person name="Larsson T."/>
            <person name="Lv J."/>
            <person name="Arendt D."/>
            <person name="Savage R."/>
            <person name="Osoegawa K."/>
            <person name="de Jong P."/>
            <person name="Lindberg D.R."/>
            <person name="Seaver E.C."/>
            <person name="Weisblat D.A."/>
            <person name="Putnam N.H."/>
            <person name="Grigoriev I.V."/>
            <person name="Rokhsar D.S."/>
        </authorList>
    </citation>
    <scope>NUCLEOTIDE SEQUENCE</scope>
    <source>
        <strain evidence="4">I ESC-2004</strain>
    </source>
</reference>
<dbReference type="PANTHER" id="PTHR28592">
    <property type="entry name" value="ARMADILLO REPEAT-CONTAINING PROTEIN 1"/>
    <property type="match status" value="1"/>
</dbReference>
<evidence type="ECO:0000313" key="3">
    <source>
        <dbReference type="EnsemblMetazoa" id="CapteP222135"/>
    </source>
</evidence>
<dbReference type="Proteomes" id="UP000014760">
    <property type="component" value="Unassembled WGS sequence"/>
</dbReference>
<dbReference type="InterPro" id="IPR036163">
    <property type="entry name" value="HMA_dom_sf"/>
</dbReference>
<dbReference type="EMBL" id="AMQN01008550">
    <property type="status" value="NOT_ANNOTATED_CDS"/>
    <property type="molecule type" value="Genomic_DNA"/>
</dbReference>
<protein>
    <recommendedName>
        <fullName evidence="5">Armadillo repeat-containing protein 1</fullName>
    </recommendedName>
</protein>
<evidence type="ECO:0000313" key="2">
    <source>
        <dbReference type="EMBL" id="ELU03193.1"/>
    </source>
</evidence>
<dbReference type="GO" id="GO:0046872">
    <property type="term" value="F:metal ion binding"/>
    <property type="evidence" value="ECO:0007669"/>
    <property type="project" value="InterPro"/>
</dbReference>
<dbReference type="PANTHER" id="PTHR28592:SF1">
    <property type="entry name" value="ARMADILLO REPEAT-CONTAINING PROTEIN 1"/>
    <property type="match status" value="1"/>
</dbReference>
<reference evidence="3" key="3">
    <citation type="submission" date="2015-06" db="UniProtKB">
        <authorList>
            <consortium name="EnsemblMetazoa"/>
        </authorList>
    </citation>
    <scope>IDENTIFICATION</scope>
</reference>
<dbReference type="AlphaFoldDB" id="R7UHA4"/>
<dbReference type="EMBL" id="KB303412">
    <property type="protein sequence ID" value="ELU03193.1"/>
    <property type="molecule type" value="Genomic_DNA"/>
</dbReference>
<feature type="compositionally biased region" description="Basic and acidic residues" evidence="1">
    <location>
        <begin position="239"/>
        <end position="248"/>
    </location>
</feature>
<dbReference type="OrthoDB" id="17335at2759"/>
<evidence type="ECO:0008006" key="5">
    <source>
        <dbReference type="Google" id="ProtNLM"/>
    </source>
</evidence>
<keyword evidence="4" id="KW-1185">Reference proteome</keyword>
<feature type="region of interest" description="Disordered" evidence="1">
    <location>
        <begin position="239"/>
        <end position="273"/>
    </location>
</feature>
<gene>
    <name evidence="2" type="ORF">CAPTEDRAFT_222135</name>
</gene>
<dbReference type="OMA" id="VNEMNSC"/>
<dbReference type="EnsemblMetazoa" id="CapteT222135">
    <property type="protein sequence ID" value="CapteP222135"/>
    <property type="gene ID" value="CapteG222135"/>
</dbReference>
<proteinExistence type="predicted"/>
<accession>R7UHA4</accession>
<dbReference type="STRING" id="283909.R7UHA4"/>
<dbReference type="SUPFAM" id="SSF55008">
    <property type="entry name" value="HMA, heavy metal-associated domain"/>
    <property type="match status" value="1"/>
</dbReference>